<dbReference type="GO" id="GO:0004869">
    <property type="term" value="F:cysteine-type endopeptidase inhibitor activity"/>
    <property type="evidence" value="ECO:0007669"/>
    <property type="project" value="TreeGrafter"/>
</dbReference>
<evidence type="ECO:0000256" key="8">
    <source>
        <dbReference type="ARBA" id="ARBA00022786"/>
    </source>
</evidence>
<dbReference type="GO" id="GO:0005524">
    <property type="term" value="F:ATP binding"/>
    <property type="evidence" value="ECO:0007669"/>
    <property type="project" value="UniProtKB-KW"/>
</dbReference>
<dbReference type="GO" id="GO:0005737">
    <property type="term" value="C:cytoplasm"/>
    <property type="evidence" value="ECO:0007669"/>
    <property type="project" value="UniProtKB-SubCell"/>
</dbReference>
<dbReference type="InterPro" id="IPR016135">
    <property type="entry name" value="UBQ-conjugating_enzyme/RWD"/>
</dbReference>
<gene>
    <name evidence="16" type="ORF">BDV95DRAFT_497995</name>
</gene>
<dbReference type="OrthoDB" id="1926878at2759"/>
<feature type="domain" description="UBC core" evidence="15">
    <location>
        <begin position="4"/>
        <end position="164"/>
    </location>
</feature>
<dbReference type="GO" id="GO:0043066">
    <property type="term" value="P:negative regulation of apoptotic process"/>
    <property type="evidence" value="ECO:0007669"/>
    <property type="project" value="TreeGrafter"/>
</dbReference>
<evidence type="ECO:0000256" key="11">
    <source>
        <dbReference type="ARBA" id="ARBA00039894"/>
    </source>
</evidence>
<dbReference type="CDD" id="cd00195">
    <property type="entry name" value="UBCc_UEV"/>
    <property type="match status" value="1"/>
</dbReference>
<feature type="domain" description="UBC core" evidence="15">
    <location>
        <begin position="287"/>
        <end position="441"/>
    </location>
</feature>
<keyword evidence="5" id="KW-0808">Transferase</keyword>
<dbReference type="CDD" id="cd23809">
    <property type="entry name" value="UBCc_UBE2Z"/>
    <property type="match status" value="1"/>
</dbReference>
<evidence type="ECO:0000313" key="17">
    <source>
        <dbReference type="Proteomes" id="UP000481861"/>
    </source>
</evidence>
<evidence type="ECO:0000256" key="4">
    <source>
        <dbReference type="ARBA" id="ARBA00022490"/>
    </source>
</evidence>
<proteinExistence type="predicted"/>
<dbReference type="GO" id="GO:0006915">
    <property type="term" value="P:apoptotic process"/>
    <property type="evidence" value="ECO:0007669"/>
    <property type="project" value="UniProtKB-KW"/>
</dbReference>
<comment type="caution">
    <text evidence="16">The sequence shown here is derived from an EMBL/GenBank/DDBJ whole genome shotgun (WGS) entry which is preliminary data.</text>
</comment>
<keyword evidence="9" id="KW-0067">ATP-binding</keyword>
<dbReference type="PANTHER" id="PTHR46116">
    <property type="entry name" value="(E3-INDEPENDENT) E2 UBIQUITIN-CONJUGATING ENZYME"/>
    <property type="match status" value="1"/>
</dbReference>
<dbReference type="GO" id="GO:0061631">
    <property type="term" value="F:ubiquitin conjugating enzyme activity"/>
    <property type="evidence" value="ECO:0007669"/>
    <property type="project" value="UniProtKB-EC"/>
</dbReference>
<reference evidence="16 17" key="1">
    <citation type="submission" date="2020-01" db="EMBL/GenBank/DDBJ databases">
        <authorList>
            <consortium name="DOE Joint Genome Institute"/>
            <person name="Haridas S."/>
            <person name="Albert R."/>
            <person name="Binder M."/>
            <person name="Bloem J."/>
            <person name="Labutti K."/>
            <person name="Salamov A."/>
            <person name="Andreopoulos B."/>
            <person name="Baker S.E."/>
            <person name="Barry K."/>
            <person name="Bills G."/>
            <person name="Bluhm B.H."/>
            <person name="Cannon C."/>
            <person name="Castanera R."/>
            <person name="Culley D.E."/>
            <person name="Daum C."/>
            <person name="Ezra D."/>
            <person name="Gonzalez J.B."/>
            <person name="Henrissat B."/>
            <person name="Kuo A."/>
            <person name="Liang C."/>
            <person name="Lipzen A."/>
            <person name="Lutzoni F."/>
            <person name="Magnuson J."/>
            <person name="Mondo S."/>
            <person name="Nolan M."/>
            <person name="Ohm R."/>
            <person name="Pangilinan J."/>
            <person name="Park H.-J.H."/>
            <person name="Ramirez L."/>
            <person name="Alfaro M."/>
            <person name="Sun H."/>
            <person name="Tritt A."/>
            <person name="Yoshinaga Y."/>
            <person name="Zwiers L.-H.L."/>
            <person name="Turgeon B.G."/>
            <person name="Goodwin S.B."/>
            <person name="Spatafora J.W."/>
            <person name="Crous P.W."/>
            <person name="Grigoriev I.V."/>
        </authorList>
    </citation>
    <scope>NUCLEOTIDE SEQUENCE [LARGE SCALE GENOMIC DNA]</scope>
    <source>
        <strain evidence="16 17">CBS 611.86</strain>
    </source>
</reference>
<organism evidence="16 17">
    <name type="scientific">Massariosphaeria phaeospora</name>
    <dbReference type="NCBI Taxonomy" id="100035"/>
    <lineage>
        <taxon>Eukaryota</taxon>
        <taxon>Fungi</taxon>
        <taxon>Dikarya</taxon>
        <taxon>Ascomycota</taxon>
        <taxon>Pezizomycotina</taxon>
        <taxon>Dothideomycetes</taxon>
        <taxon>Pleosporomycetidae</taxon>
        <taxon>Pleosporales</taxon>
        <taxon>Pleosporales incertae sedis</taxon>
        <taxon>Massariosphaeria</taxon>
    </lineage>
</organism>
<name>A0A7C8IAN5_9PLEO</name>
<evidence type="ECO:0000313" key="16">
    <source>
        <dbReference type="EMBL" id="KAF2869370.1"/>
    </source>
</evidence>
<evidence type="ECO:0000259" key="15">
    <source>
        <dbReference type="PROSITE" id="PS50127"/>
    </source>
</evidence>
<sequence>MSNQSILRITRELSELQRGSDLSLAVACRDIDVRHVRALIIGPPDTPYEFGFFEFAVKFTREYPTKAPAVTAITTNGGRTRFNPNIYAGGRVCLSILGTWRGERGEEWSSAQGLESILISIQSLMSSNPYENEPGFEEAKSDHDKKNQEAYVAKIRHETLRVSVIERIEDYLGIERGRAPGVTVYNAEEDYQSSAADAPFEPFKDLCKRRFLWYYESYMRSIDDEMQKHKDNDRFEKMPFEGPGNTMEGAFQYSSLKQRMQAILEKLTQESDDWAGEGLVACDKELSIASNLQRQFEQIVEKYKKNDAVTLDLDLVDKNPFVWQLVLFGRPMTNLDGGMFRMTIRVSPKFPDVLPRVKLETPIFHHRVSPSGVLCYDATRKDDLRSHIEAIIEAIEEESPAYDPRTLVNLEAAKLFWGGPEDKKIYNRKLRRSVQDSAELV</sequence>
<dbReference type="SUPFAM" id="SSF54495">
    <property type="entry name" value="UBC-like"/>
    <property type="match status" value="2"/>
</dbReference>
<accession>A0A7C8IAN5</accession>
<evidence type="ECO:0000256" key="10">
    <source>
        <dbReference type="ARBA" id="ARBA00023242"/>
    </source>
</evidence>
<evidence type="ECO:0000256" key="3">
    <source>
        <dbReference type="ARBA" id="ARBA00012486"/>
    </source>
</evidence>
<dbReference type="EC" id="2.3.2.23" evidence="3"/>
<keyword evidence="4" id="KW-0963">Cytoplasm</keyword>
<dbReference type="PROSITE" id="PS50127">
    <property type="entry name" value="UBC_2"/>
    <property type="match status" value="2"/>
</dbReference>
<dbReference type="Gene3D" id="3.10.110.10">
    <property type="entry name" value="Ubiquitin Conjugating Enzyme"/>
    <property type="match status" value="2"/>
</dbReference>
<dbReference type="FunFam" id="3.10.110.10:FF:000126">
    <property type="entry name" value="Ubiquitin conjugating enzyme, putative"/>
    <property type="match status" value="1"/>
</dbReference>
<evidence type="ECO:0000256" key="1">
    <source>
        <dbReference type="ARBA" id="ARBA00004123"/>
    </source>
</evidence>
<keyword evidence="10" id="KW-0539">Nucleus</keyword>
<evidence type="ECO:0000256" key="12">
    <source>
        <dbReference type="ARBA" id="ARBA00041798"/>
    </source>
</evidence>
<keyword evidence="7" id="KW-0547">Nucleotide-binding</keyword>
<evidence type="ECO:0000256" key="2">
    <source>
        <dbReference type="ARBA" id="ARBA00004496"/>
    </source>
</evidence>
<dbReference type="PANTHER" id="PTHR46116:SF26">
    <property type="entry name" value="UBIQUITIN-CONJUGATING ENZYME E2 Z"/>
    <property type="match status" value="1"/>
</dbReference>
<comment type="subcellular location">
    <subcellularLocation>
        <location evidence="2">Cytoplasm</location>
    </subcellularLocation>
    <subcellularLocation>
        <location evidence="1">Nucleus</location>
    </subcellularLocation>
</comment>
<dbReference type="Pfam" id="PF00179">
    <property type="entry name" value="UQ_con"/>
    <property type="match status" value="2"/>
</dbReference>
<dbReference type="GO" id="GO:0005634">
    <property type="term" value="C:nucleus"/>
    <property type="evidence" value="ECO:0007669"/>
    <property type="project" value="UniProtKB-SubCell"/>
</dbReference>
<keyword evidence="8" id="KW-0833">Ubl conjugation pathway</keyword>
<protein>
    <recommendedName>
        <fullName evidence="11">Ubiquitin-conjugating enzyme E2 Z</fullName>
        <ecNumber evidence="3">2.3.2.23</ecNumber>
    </recommendedName>
    <alternativeName>
        <fullName evidence="12">E2 ubiquitin-conjugating enzyme Z</fullName>
    </alternativeName>
    <alternativeName>
        <fullName evidence="14">Ubiquitin carrier protein Z</fullName>
    </alternativeName>
    <alternativeName>
        <fullName evidence="13">Ubiquitin-protein ligase Z</fullName>
    </alternativeName>
</protein>
<evidence type="ECO:0000256" key="6">
    <source>
        <dbReference type="ARBA" id="ARBA00022703"/>
    </source>
</evidence>
<keyword evidence="6" id="KW-0053">Apoptosis</keyword>
<dbReference type="SMART" id="SM00212">
    <property type="entry name" value="UBCc"/>
    <property type="match status" value="2"/>
</dbReference>
<evidence type="ECO:0000256" key="7">
    <source>
        <dbReference type="ARBA" id="ARBA00022741"/>
    </source>
</evidence>
<dbReference type="Proteomes" id="UP000481861">
    <property type="component" value="Unassembled WGS sequence"/>
</dbReference>
<evidence type="ECO:0000256" key="9">
    <source>
        <dbReference type="ARBA" id="ARBA00022840"/>
    </source>
</evidence>
<dbReference type="EMBL" id="JAADJZ010000016">
    <property type="protein sequence ID" value="KAF2869370.1"/>
    <property type="molecule type" value="Genomic_DNA"/>
</dbReference>
<keyword evidence="17" id="KW-1185">Reference proteome</keyword>
<evidence type="ECO:0000256" key="13">
    <source>
        <dbReference type="ARBA" id="ARBA00042316"/>
    </source>
</evidence>
<dbReference type="AlphaFoldDB" id="A0A7C8IAN5"/>
<evidence type="ECO:0000256" key="14">
    <source>
        <dbReference type="ARBA" id="ARBA00042401"/>
    </source>
</evidence>
<evidence type="ECO:0000256" key="5">
    <source>
        <dbReference type="ARBA" id="ARBA00022679"/>
    </source>
</evidence>
<dbReference type="InterPro" id="IPR000608">
    <property type="entry name" value="UBC"/>
</dbReference>